<reference evidence="2" key="1">
    <citation type="submission" date="2022-12" db="EMBL/GenBank/DDBJ databases">
        <authorList>
            <person name="Petersen C."/>
        </authorList>
    </citation>
    <scope>NUCLEOTIDE SEQUENCE</scope>
    <source>
        <strain evidence="2">IBT 30728</strain>
    </source>
</reference>
<evidence type="ECO:0000313" key="3">
    <source>
        <dbReference type="Proteomes" id="UP001148312"/>
    </source>
</evidence>
<feature type="compositionally biased region" description="Basic and acidic residues" evidence="1">
    <location>
        <begin position="33"/>
        <end position="54"/>
    </location>
</feature>
<keyword evidence="3" id="KW-1185">Reference proteome</keyword>
<feature type="region of interest" description="Disordered" evidence="1">
    <location>
        <begin position="1"/>
        <end position="56"/>
    </location>
</feature>
<protein>
    <submittedName>
        <fullName evidence="2">Uncharacterized protein</fullName>
    </submittedName>
</protein>
<organism evidence="2 3">
    <name type="scientific">Penicillium diatomitis</name>
    <dbReference type="NCBI Taxonomy" id="2819901"/>
    <lineage>
        <taxon>Eukaryota</taxon>
        <taxon>Fungi</taxon>
        <taxon>Dikarya</taxon>
        <taxon>Ascomycota</taxon>
        <taxon>Pezizomycotina</taxon>
        <taxon>Eurotiomycetes</taxon>
        <taxon>Eurotiomycetidae</taxon>
        <taxon>Eurotiales</taxon>
        <taxon>Aspergillaceae</taxon>
        <taxon>Penicillium</taxon>
    </lineage>
</organism>
<dbReference type="RefSeq" id="XP_056786368.1">
    <property type="nucleotide sequence ID" value="XM_056938360.1"/>
</dbReference>
<dbReference type="Proteomes" id="UP001148312">
    <property type="component" value="Unassembled WGS sequence"/>
</dbReference>
<sequence>MPDCRKYRGIRVSRKGREAHPTLLPPLHPLPRSLREDPSHHERVENTQRLHQGGDDDSCIFSLDGVDYPKHRDAEFRFSVKFVDGVGVIGERESVRLVQRQELIKYVVQ</sequence>
<proteinExistence type="predicted"/>
<accession>A0A9W9WQH5</accession>
<dbReference type="EMBL" id="JAPWDQ010000014">
    <property type="protein sequence ID" value="KAJ5471822.1"/>
    <property type="molecule type" value="Genomic_DNA"/>
</dbReference>
<name>A0A9W9WQH5_9EURO</name>
<dbReference type="GeneID" id="81628610"/>
<reference evidence="2" key="2">
    <citation type="journal article" date="2023" name="IMA Fungus">
        <title>Comparative genomic study of the Penicillium genus elucidates a diverse pangenome and 15 lateral gene transfer events.</title>
        <authorList>
            <person name="Petersen C."/>
            <person name="Sorensen T."/>
            <person name="Nielsen M.R."/>
            <person name="Sondergaard T.E."/>
            <person name="Sorensen J.L."/>
            <person name="Fitzpatrick D.A."/>
            <person name="Frisvad J.C."/>
            <person name="Nielsen K.L."/>
        </authorList>
    </citation>
    <scope>NUCLEOTIDE SEQUENCE</scope>
    <source>
        <strain evidence="2">IBT 30728</strain>
    </source>
</reference>
<comment type="caution">
    <text evidence="2">The sequence shown here is derived from an EMBL/GenBank/DDBJ whole genome shotgun (WGS) entry which is preliminary data.</text>
</comment>
<gene>
    <name evidence="2" type="ORF">N7539_008765</name>
</gene>
<evidence type="ECO:0000256" key="1">
    <source>
        <dbReference type="SAM" id="MobiDB-lite"/>
    </source>
</evidence>
<dbReference type="AlphaFoldDB" id="A0A9W9WQH5"/>
<evidence type="ECO:0000313" key="2">
    <source>
        <dbReference type="EMBL" id="KAJ5471822.1"/>
    </source>
</evidence>